<dbReference type="EMBL" id="CP003326">
    <property type="protein sequence ID" value="AFS78386.1"/>
    <property type="molecule type" value="Genomic_DNA"/>
</dbReference>
<gene>
    <name evidence="1" type="primary">spoIIIAE</name>
    <name evidence="1" type="ordered locus">Curi_c13760</name>
</gene>
<proteinExistence type="predicted"/>
<sequence length="394" mass="42893">MLKKMTMITVITLSILLSLTGIVHSEDEDGILDSLVKNQIENLNIDELEKVIEEINKNTSEFLPKMNLKEDILSMVKGEDSMDIKLLTKGLLKYLFKEIVLNWGILTKVLFLSIICSILTNMQGAFEGKTIGELSFYVCYLILVAMSINSLMVIIKVANEAIGSMVFLMQALLPILITLLLAIGGITSSSLFQPIILGSISVVSTLMKDVILPLIILSTIIGVISNISSKVQITKLSGFLRRSILYVIGISITLFMGVMSIRGAVGSKLDGLTIRTAKFAVDKFVPVVGRFLSDTMETVVGCSMLIKNAVGIFGLIALFIITIVPIIKIISLILIYKFTIVIIEPIANERIVNCLTDISKSLTLVLATVAIVGVLFFMAVTIVIGAGNATVMLR</sequence>
<evidence type="ECO:0000313" key="1">
    <source>
        <dbReference type="EMBL" id="AFS78386.1"/>
    </source>
</evidence>
<dbReference type="KEGG" id="cad:Curi_c13760"/>
<dbReference type="AlphaFoldDB" id="K0B183"/>
<dbReference type="PATRIC" id="fig|1128398.3.peg.1399"/>
<dbReference type="STRING" id="1128398.Curi_c13760"/>
<accession>K0B183</accession>
<dbReference type="InterPro" id="IPR014194">
    <property type="entry name" value="Spore_III_AE"/>
</dbReference>
<name>K0B183_GOTA9</name>
<protein>
    <submittedName>
        <fullName evidence="1">Stage III sporulation protein AE</fullName>
    </submittedName>
</protein>
<keyword evidence="2" id="KW-1185">Reference proteome</keyword>
<organism evidence="1 2">
    <name type="scientific">Gottschalkia acidurici (strain ATCC 7906 / DSM 604 / BCRC 14475 / CIP 104303 / KCTC 5404 / NCIMB 10678 / 9a)</name>
    <name type="common">Clostridium acidurici</name>
    <dbReference type="NCBI Taxonomy" id="1128398"/>
    <lineage>
        <taxon>Bacteria</taxon>
        <taxon>Bacillati</taxon>
        <taxon>Bacillota</taxon>
        <taxon>Tissierellia</taxon>
        <taxon>Tissierellales</taxon>
        <taxon>Gottschalkiaceae</taxon>
        <taxon>Gottschalkia</taxon>
    </lineage>
</organism>
<dbReference type="Pfam" id="PF09546">
    <property type="entry name" value="Spore_III_AE"/>
    <property type="match status" value="1"/>
</dbReference>
<reference evidence="1 2" key="1">
    <citation type="journal article" date="2012" name="PLoS ONE">
        <title>The purine-utilizing bacterium Clostridium acidurici 9a: a genome-guided metabolic reconsideration.</title>
        <authorList>
            <person name="Hartwich K."/>
            <person name="Poehlein A."/>
            <person name="Daniel R."/>
        </authorList>
    </citation>
    <scope>NUCLEOTIDE SEQUENCE [LARGE SCALE GENOMIC DNA]</scope>
    <source>
        <strain evidence="2">ATCC 7906 / DSM 604 / BCRC 14475 / CIP 104303 / KCTC 5404 / NCIMB 10678 / 9a</strain>
    </source>
</reference>
<dbReference type="Proteomes" id="UP000006094">
    <property type="component" value="Chromosome"/>
</dbReference>
<dbReference type="NCBIfam" id="TIGR02829">
    <property type="entry name" value="spore_III_AE"/>
    <property type="match status" value="1"/>
</dbReference>
<evidence type="ECO:0000313" key="2">
    <source>
        <dbReference type="Proteomes" id="UP000006094"/>
    </source>
</evidence>
<dbReference type="OrthoDB" id="1706761at2"/>
<dbReference type="HOGENOM" id="CLU_046838_1_1_9"/>
<dbReference type="eggNOG" id="ENOG502Z7PW">
    <property type="taxonomic scope" value="Bacteria"/>
</dbReference>
<dbReference type="RefSeq" id="WP_014967523.1">
    <property type="nucleotide sequence ID" value="NC_018664.1"/>
</dbReference>